<evidence type="ECO:0000313" key="2">
    <source>
        <dbReference type="EMBL" id="KRG70551.1"/>
    </source>
</evidence>
<accession>A0A0R0CWN7</accession>
<evidence type="ECO:0000313" key="3">
    <source>
        <dbReference type="Proteomes" id="UP000052052"/>
    </source>
</evidence>
<protein>
    <submittedName>
        <fullName evidence="2">Uncharacterized protein</fullName>
    </submittedName>
</protein>
<dbReference type="Proteomes" id="UP000052052">
    <property type="component" value="Unassembled WGS sequence"/>
</dbReference>
<gene>
    <name evidence="2" type="ORF">ABB29_05630</name>
</gene>
<dbReference type="STRING" id="344882.ABB29_05630"/>
<dbReference type="EMBL" id="LDJL01000005">
    <property type="protein sequence ID" value="KRG70551.1"/>
    <property type="molecule type" value="Genomic_DNA"/>
</dbReference>
<dbReference type="AlphaFoldDB" id="A0A0R0CWN7"/>
<dbReference type="PATRIC" id="fig|344882.3.peg.2461"/>
<feature type="compositionally biased region" description="Low complexity" evidence="1">
    <location>
        <begin position="48"/>
        <end position="57"/>
    </location>
</feature>
<sequence length="83" mass="8342">MAKKHESSGPKVTRTASSVLRDSSASKTAKSLAGSALAQSGTRKVSSATTARTAANALNDGRTSAGTKALAGSVLTQRPGKRK</sequence>
<dbReference type="RefSeq" id="WP_057657639.1">
    <property type="nucleotide sequence ID" value="NZ_LDJL01000005.1"/>
</dbReference>
<feature type="compositionally biased region" description="Polar residues" evidence="1">
    <location>
        <begin position="14"/>
        <end position="29"/>
    </location>
</feature>
<organism evidence="2 3">
    <name type="scientific">Pseudoxanthomonas dokdonensis</name>
    <dbReference type="NCBI Taxonomy" id="344882"/>
    <lineage>
        <taxon>Bacteria</taxon>
        <taxon>Pseudomonadati</taxon>
        <taxon>Pseudomonadota</taxon>
        <taxon>Gammaproteobacteria</taxon>
        <taxon>Lysobacterales</taxon>
        <taxon>Lysobacteraceae</taxon>
        <taxon>Pseudoxanthomonas</taxon>
    </lineage>
</organism>
<proteinExistence type="predicted"/>
<feature type="region of interest" description="Disordered" evidence="1">
    <location>
        <begin position="1"/>
        <end position="83"/>
    </location>
</feature>
<reference evidence="2 3" key="1">
    <citation type="submission" date="2015-05" db="EMBL/GenBank/DDBJ databases">
        <title>Genome sequencing and analysis of members of genus Stenotrophomonas.</title>
        <authorList>
            <person name="Patil P.P."/>
            <person name="Midha S."/>
            <person name="Patil P.B."/>
        </authorList>
    </citation>
    <scope>NUCLEOTIDE SEQUENCE [LARGE SCALE GENOMIC DNA]</scope>
    <source>
        <strain evidence="2 3">DSM 21858</strain>
    </source>
</reference>
<dbReference type="OrthoDB" id="5987211at2"/>
<keyword evidence="3" id="KW-1185">Reference proteome</keyword>
<comment type="caution">
    <text evidence="2">The sequence shown here is derived from an EMBL/GenBank/DDBJ whole genome shotgun (WGS) entry which is preliminary data.</text>
</comment>
<name>A0A0R0CWN7_9GAMM</name>
<feature type="compositionally biased region" description="Polar residues" evidence="1">
    <location>
        <begin position="37"/>
        <end position="47"/>
    </location>
</feature>
<evidence type="ECO:0000256" key="1">
    <source>
        <dbReference type="SAM" id="MobiDB-lite"/>
    </source>
</evidence>